<accession>A0A0P0GGW8</accession>
<dbReference type="EMBL" id="CP012801">
    <property type="protein sequence ID" value="ALJ61631.1"/>
    <property type="molecule type" value="Genomic_DNA"/>
</dbReference>
<dbReference type="Proteomes" id="UP000061809">
    <property type="component" value="Chromosome"/>
</dbReference>
<gene>
    <name evidence="1" type="ORF">BcellWH2_04414</name>
</gene>
<organism evidence="1 2">
    <name type="scientific">Bacteroides cellulosilyticus</name>
    <dbReference type="NCBI Taxonomy" id="246787"/>
    <lineage>
        <taxon>Bacteria</taxon>
        <taxon>Pseudomonadati</taxon>
        <taxon>Bacteroidota</taxon>
        <taxon>Bacteroidia</taxon>
        <taxon>Bacteroidales</taxon>
        <taxon>Bacteroidaceae</taxon>
        <taxon>Bacteroides</taxon>
    </lineage>
</organism>
<protein>
    <submittedName>
        <fullName evidence="1">Uncharacterized protein</fullName>
    </submittedName>
</protein>
<evidence type="ECO:0000313" key="1">
    <source>
        <dbReference type="EMBL" id="ALJ61631.1"/>
    </source>
</evidence>
<evidence type="ECO:0000313" key="2">
    <source>
        <dbReference type="Proteomes" id="UP000061809"/>
    </source>
</evidence>
<proteinExistence type="predicted"/>
<dbReference type="PATRIC" id="fig|246787.4.peg.4560"/>
<name>A0A0P0GGW8_9BACE</name>
<sequence length="40" mass="4818">MRLLHKCDNGLNAKIYLFLNILSSPVKLDWYYLHLHCENK</sequence>
<dbReference type="AlphaFoldDB" id="A0A0P0GGW8"/>
<reference evidence="1 2" key="1">
    <citation type="journal article" date="2015" name="Science">
        <title>Genetic determinants of in vivo fitness and diet responsiveness in multiple human gut Bacteroides.</title>
        <authorList>
            <person name="Wu M."/>
            <person name="McNulty N.P."/>
            <person name="Rodionov D.A."/>
            <person name="Khoroshkin M.S."/>
            <person name="Griffin N.W."/>
            <person name="Cheng J."/>
            <person name="Latreille P."/>
            <person name="Kerstetter R.A."/>
            <person name="Terrapon N."/>
            <person name="Henrissat B."/>
            <person name="Osterman A.L."/>
            <person name="Gordon J.I."/>
        </authorList>
    </citation>
    <scope>NUCLEOTIDE SEQUENCE [LARGE SCALE GENOMIC DNA]</scope>
    <source>
        <strain evidence="1 2">WH2</strain>
    </source>
</reference>
<dbReference type="KEGG" id="bcel:BcellWH2_04414"/>